<dbReference type="SUPFAM" id="SSF54695">
    <property type="entry name" value="POZ domain"/>
    <property type="match status" value="1"/>
</dbReference>
<reference evidence="4 5" key="1">
    <citation type="journal article" date="2018" name="Nat. Ecol. Evol.">
        <title>Pezizomycetes genomes reveal the molecular basis of ectomycorrhizal truffle lifestyle.</title>
        <authorList>
            <person name="Murat C."/>
            <person name="Payen T."/>
            <person name="Noel B."/>
            <person name="Kuo A."/>
            <person name="Morin E."/>
            <person name="Chen J."/>
            <person name="Kohler A."/>
            <person name="Krizsan K."/>
            <person name="Balestrini R."/>
            <person name="Da Silva C."/>
            <person name="Montanini B."/>
            <person name="Hainaut M."/>
            <person name="Levati E."/>
            <person name="Barry K.W."/>
            <person name="Belfiori B."/>
            <person name="Cichocki N."/>
            <person name="Clum A."/>
            <person name="Dockter R.B."/>
            <person name="Fauchery L."/>
            <person name="Guy J."/>
            <person name="Iotti M."/>
            <person name="Le Tacon F."/>
            <person name="Lindquist E.A."/>
            <person name="Lipzen A."/>
            <person name="Malagnac F."/>
            <person name="Mello A."/>
            <person name="Molinier V."/>
            <person name="Miyauchi S."/>
            <person name="Poulain J."/>
            <person name="Riccioni C."/>
            <person name="Rubini A."/>
            <person name="Sitrit Y."/>
            <person name="Splivallo R."/>
            <person name="Traeger S."/>
            <person name="Wang M."/>
            <person name="Zifcakova L."/>
            <person name="Wipf D."/>
            <person name="Zambonelli A."/>
            <person name="Paolocci F."/>
            <person name="Nowrousian M."/>
            <person name="Ottonello S."/>
            <person name="Baldrian P."/>
            <person name="Spatafora J.W."/>
            <person name="Henrissat B."/>
            <person name="Nagy L.G."/>
            <person name="Aury J.M."/>
            <person name="Wincker P."/>
            <person name="Grigoriev I.V."/>
            <person name="Bonfante P."/>
            <person name="Martin F.M."/>
        </authorList>
    </citation>
    <scope>NUCLEOTIDE SEQUENCE [LARGE SCALE GENOMIC DNA]</scope>
    <source>
        <strain evidence="4 5">RN42</strain>
    </source>
</reference>
<feature type="coiled-coil region" evidence="1">
    <location>
        <begin position="70"/>
        <end position="104"/>
    </location>
</feature>
<feature type="domain" description="BTB" evidence="3">
    <location>
        <begin position="125"/>
        <end position="185"/>
    </location>
</feature>
<dbReference type="InterPro" id="IPR000210">
    <property type="entry name" value="BTB/POZ_dom"/>
</dbReference>
<keyword evidence="5" id="KW-1185">Reference proteome</keyword>
<dbReference type="InterPro" id="IPR011333">
    <property type="entry name" value="SKP1/BTB/POZ_sf"/>
</dbReference>
<proteinExistence type="predicted"/>
<evidence type="ECO:0000256" key="2">
    <source>
        <dbReference type="SAM" id="MobiDB-lite"/>
    </source>
</evidence>
<dbReference type="AlphaFoldDB" id="A0A3N4I2X1"/>
<gene>
    <name evidence="4" type="ORF">BJ508DRAFT_416548</name>
</gene>
<sequence length="379" mass="40966">MASTTLKPCPNGGTLPPGWFTVNAVYNGGYYTGQKICSCHSANLNCGSTEDSAYCMQGCSTCHTAISAKNKREAEHLANLEAKLRKTEEALNAERARLNSLSGTTHFSQVFQSPIVAVKLNHPSVGPTGASYNLHLNRLATVSTHFRDRSETLAAKPIYKSKDLNPVAFEYFVEYLYSGNYVLPSSHDQIACYIHTLVYFLADTLGAPELKDLAKGKLSASLKHASGIQPGDKVVVKMVDATYAGTSDENSFAAKLSALDTGVMVTPASSTRGDDTDAESDTDTEVPEGGKGASMPSTTVSGDSQLDRTLASLDLDETPELAVDITADPHPMRLLVSRYAASRMEALNKRSDFRALLRRFPEFTVDMMIAKEAMAKEKK</sequence>
<evidence type="ECO:0000256" key="1">
    <source>
        <dbReference type="SAM" id="Coils"/>
    </source>
</evidence>
<feature type="region of interest" description="Disordered" evidence="2">
    <location>
        <begin position="267"/>
        <end position="303"/>
    </location>
</feature>
<protein>
    <recommendedName>
        <fullName evidence="3">BTB domain-containing protein</fullName>
    </recommendedName>
</protein>
<dbReference type="EMBL" id="ML119711">
    <property type="protein sequence ID" value="RPA78450.1"/>
    <property type="molecule type" value="Genomic_DNA"/>
</dbReference>
<dbReference type="OrthoDB" id="6359816at2759"/>
<dbReference type="Proteomes" id="UP000275078">
    <property type="component" value="Unassembled WGS sequence"/>
</dbReference>
<keyword evidence="1" id="KW-0175">Coiled coil</keyword>
<evidence type="ECO:0000259" key="3">
    <source>
        <dbReference type="PROSITE" id="PS50097"/>
    </source>
</evidence>
<accession>A0A3N4I2X1</accession>
<evidence type="ECO:0000313" key="5">
    <source>
        <dbReference type="Proteomes" id="UP000275078"/>
    </source>
</evidence>
<dbReference type="Gene3D" id="3.30.710.10">
    <property type="entry name" value="Potassium Channel Kv1.1, Chain A"/>
    <property type="match status" value="1"/>
</dbReference>
<evidence type="ECO:0000313" key="4">
    <source>
        <dbReference type="EMBL" id="RPA78450.1"/>
    </source>
</evidence>
<name>A0A3N4I2X1_ASCIM</name>
<dbReference type="PROSITE" id="PS50097">
    <property type="entry name" value="BTB"/>
    <property type="match status" value="1"/>
</dbReference>
<organism evidence="4 5">
    <name type="scientific">Ascobolus immersus RN42</name>
    <dbReference type="NCBI Taxonomy" id="1160509"/>
    <lineage>
        <taxon>Eukaryota</taxon>
        <taxon>Fungi</taxon>
        <taxon>Dikarya</taxon>
        <taxon>Ascomycota</taxon>
        <taxon>Pezizomycotina</taxon>
        <taxon>Pezizomycetes</taxon>
        <taxon>Pezizales</taxon>
        <taxon>Ascobolaceae</taxon>
        <taxon>Ascobolus</taxon>
    </lineage>
</organism>
<feature type="compositionally biased region" description="Acidic residues" evidence="2">
    <location>
        <begin position="276"/>
        <end position="286"/>
    </location>
</feature>